<dbReference type="Pfam" id="PF01345">
    <property type="entry name" value="DUF11"/>
    <property type="match status" value="1"/>
</dbReference>
<sequence length="456" mass="46711">MPITNRFSTTTNGALAITGNTLGLSKISNQNRAGTIGAIGAFATTNTALQVPTFPAGTTLNYTQNSSTAILNIPAGSTILYAELIWGGNYLSRDQNITNVLGNPISFTTPVSTYSITPSAVTASNQTFVSGSVTFGFYTRSADVTSLVQAGGSGSYTTGSVPGLVDPIDASNGTINSAGWTLIVAYQNGTLPARNLTIYVAGNRVSAETGSADVSVSGFLTPSGGPVSGRLFLSSTEGDADLTGDQALFGPNFSLLNALSGPNNAINNFFGSQVNNAAGNLDTTGTFGTRNQSASTSTNISAGRQGWDITSIDISPYLTNSQVSAAIRLTTNGDAYMLNTVGLQININSPNIQATKSVNKSVAAIGDILTYTVTIPNTGLLPANNAIFIDSLPNGTSFIPGTVTVDNVPQTNANPTAGITLGTINNSASRTVTFQATVVSLPSQNPIANTANITQN</sequence>
<dbReference type="PATRIC" id="fig|1396.539.peg.1379"/>
<dbReference type="InterPro" id="IPR051172">
    <property type="entry name" value="Chlamydia_OmcB"/>
</dbReference>
<dbReference type="NCBIfam" id="TIGR01451">
    <property type="entry name" value="B_ant_repeat"/>
    <property type="match status" value="1"/>
</dbReference>
<dbReference type="Proteomes" id="UP000076501">
    <property type="component" value="Unassembled WGS sequence"/>
</dbReference>
<evidence type="ECO:0000259" key="1">
    <source>
        <dbReference type="Pfam" id="PF01345"/>
    </source>
</evidence>
<dbReference type="EMBL" id="LJKA01000064">
    <property type="protein sequence ID" value="KZD29921.1"/>
    <property type="molecule type" value="Genomic_DNA"/>
</dbReference>
<comment type="caution">
    <text evidence="2">The sequence shown here is derived from an EMBL/GenBank/DDBJ whole genome shotgun (WGS) entry which is preliminary data.</text>
</comment>
<evidence type="ECO:0000313" key="3">
    <source>
        <dbReference type="Proteomes" id="UP000076501"/>
    </source>
</evidence>
<dbReference type="Gene3D" id="2.60.40.740">
    <property type="match status" value="1"/>
</dbReference>
<evidence type="ECO:0000313" key="2">
    <source>
        <dbReference type="EMBL" id="KZD29921.1"/>
    </source>
</evidence>
<dbReference type="PANTHER" id="PTHR34819">
    <property type="entry name" value="LARGE CYSTEINE-RICH PERIPLASMIC PROTEIN OMCB"/>
    <property type="match status" value="1"/>
</dbReference>
<gene>
    <name evidence="2" type="ORF">B4082_4275</name>
</gene>
<dbReference type="InterPro" id="IPR047589">
    <property type="entry name" value="DUF11_rpt"/>
</dbReference>
<organism evidence="2 3">
    <name type="scientific">Bacillus cereus</name>
    <dbReference type="NCBI Taxonomy" id="1396"/>
    <lineage>
        <taxon>Bacteria</taxon>
        <taxon>Bacillati</taxon>
        <taxon>Bacillota</taxon>
        <taxon>Bacilli</taxon>
        <taxon>Bacillales</taxon>
        <taxon>Bacillaceae</taxon>
        <taxon>Bacillus</taxon>
        <taxon>Bacillus cereus group</taxon>
    </lineage>
</organism>
<name>A0A164D5Z4_BACCE</name>
<feature type="domain" description="DUF11" evidence="1">
    <location>
        <begin position="352"/>
        <end position="455"/>
    </location>
</feature>
<accession>A0A164D5Z4</accession>
<dbReference type="AlphaFoldDB" id="A0A164D5Z4"/>
<dbReference type="InterPro" id="IPR001434">
    <property type="entry name" value="OmcB-like_DUF11"/>
</dbReference>
<proteinExistence type="predicted"/>
<reference evidence="2 3" key="1">
    <citation type="submission" date="2015-09" db="EMBL/GenBank/DDBJ databases">
        <title>Bacillus cereus food isolates.</title>
        <authorList>
            <person name="Boekhorst J."/>
        </authorList>
    </citation>
    <scope>NUCLEOTIDE SEQUENCE [LARGE SCALE GENOMIC DNA]</scope>
    <source>
        <strain evidence="2 3">B4082</strain>
    </source>
</reference>
<dbReference type="PANTHER" id="PTHR34819:SF3">
    <property type="entry name" value="CELL SURFACE PROTEIN"/>
    <property type="match status" value="1"/>
</dbReference>
<protein>
    <submittedName>
        <fullName evidence="2">Putative internalin</fullName>
    </submittedName>
</protein>